<comment type="caution">
    <text evidence="2">The sequence shown here is derived from an EMBL/GenBank/DDBJ whole genome shotgun (WGS) entry which is preliminary data.</text>
</comment>
<evidence type="ECO:0000313" key="4">
    <source>
        <dbReference type="Proteomes" id="UP000014107"/>
    </source>
</evidence>
<dbReference type="EMBL" id="ASWL01000003">
    <property type="protein sequence ID" value="EOU22137.1"/>
    <property type="molecule type" value="Genomic_DNA"/>
</dbReference>
<dbReference type="AlphaFoldDB" id="A0AAV3IYP9"/>
<evidence type="ECO:0000313" key="2">
    <source>
        <dbReference type="EMBL" id="EOU22137.1"/>
    </source>
</evidence>
<reference evidence="2 4" key="2">
    <citation type="submission" date="2013-03" db="EMBL/GenBank/DDBJ databases">
        <title>The Genome Sequence of Enterococcus avium ATCC_14025 (PacBio/Illumina hybrid assembly).</title>
        <authorList>
            <consortium name="The Broad Institute Genomics Platform"/>
            <consortium name="The Broad Institute Genome Sequencing Center for Infectious Disease"/>
            <person name="Earl A."/>
            <person name="Russ C."/>
            <person name="Gilmore M."/>
            <person name="Surin D."/>
            <person name="Walker B."/>
            <person name="Young S."/>
            <person name="Zeng Q."/>
            <person name="Gargeya S."/>
            <person name="Fitzgerald M."/>
            <person name="Haas B."/>
            <person name="Abouelleil A."/>
            <person name="Allen A.W."/>
            <person name="Alvarado L."/>
            <person name="Arachchi H.M."/>
            <person name="Berlin A.M."/>
            <person name="Chapman S.B."/>
            <person name="Gainer-Dewar J."/>
            <person name="Goldberg J."/>
            <person name="Griggs A."/>
            <person name="Gujja S."/>
            <person name="Hansen M."/>
            <person name="Howarth C."/>
            <person name="Imamovic A."/>
            <person name="Ireland A."/>
            <person name="Larimer J."/>
            <person name="McCowan C."/>
            <person name="Murphy C."/>
            <person name="Pearson M."/>
            <person name="Poon T.W."/>
            <person name="Priest M."/>
            <person name="Roberts A."/>
            <person name="Saif S."/>
            <person name="Shea T."/>
            <person name="Sisk P."/>
            <person name="Sykes S."/>
            <person name="Wortman J."/>
            <person name="Nusbaum C."/>
            <person name="Birren B."/>
        </authorList>
    </citation>
    <scope>NUCLEOTIDE SEQUENCE [LARGE SCALE GENOMIC DNA]</scope>
    <source>
        <strain evidence="2 4">ATCC 14025</strain>
    </source>
</reference>
<keyword evidence="3" id="KW-1185">Reference proteome</keyword>
<evidence type="ECO:0008006" key="5">
    <source>
        <dbReference type="Google" id="ProtNLM"/>
    </source>
</evidence>
<reference evidence="1 3" key="1">
    <citation type="submission" date="2013-03" db="EMBL/GenBank/DDBJ databases">
        <title>The Genome Sequence of Enterococcus avium ATCC_14025 (Illumina only assembly).</title>
        <authorList>
            <consortium name="The Broad Institute Genomics Platform"/>
            <consortium name="The Broad Institute Genome Sequencing Center for Infectious Disease"/>
            <person name="Earl A."/>
            <person name="Russ C."/>
            <person name="Gilmore M."/>
            <person name="Surin D."/>
            <person name="Walker B."/>
            <person name="Young S."/>
            <person name="Zeng Q."/>
            <person name="Gargeya S."/>
            <person name="Fitzgerald M."/>
            <person name="Haas B."/>
            <person name="Abouelleil A."/>
            <person name="Allen A.W."/>
            <person name="Alvarado L."/>
            <person name="Arachchi H.M."/>
            <person name="Berlin A.M."/>
            <person name="Chapman S.B."/>
            <person name="Gainer-Dewar J."/>
            <person name="Goldberg J."/>
            <person name="Griggs A."/>
            <person name="Gujja S."/>
            <person name="Hansen M."/>
            <person name="Howarth C."/>
            <person name="Imamovic A."/>
            <person name="Ireland A."/>
            <person name="Larimer J."/>
            <person name="McCowan C."/>
            <person name="Murphy C."/>
            <person name="Pearson M."/>
            <person name="Poon T.W."/>
            <person name="Priest M."/>
            <person name="Roberts A."/>
            <person name="Saif S."/>
            <person name="Shea T."/>
            <person name="Sisk P."/>
            <person name="Sykes S."/>
            <person name="Wortman J."/>
            <person name="Nusbaum C."/>
            <person name="Birren B."/>
        </authorList>
    </citation>
    <scope>NUCLEOTIDE SEQUENCE [LARGE SCALE GENOMIC DNA]</scope>
    <source>
        <strain evidence="1 3">ATCC 14025</strain>
    </source>
</reference>
<evidence type="ECO:0000313" key="3">
    <source>
        <dbReference type="Proteomes" id="UP000014104"/>
    </source>
</evidence>
<proteinExistence type="predicted"/>
<organism evidence="2 4">
    <name type="scientific">Enterococcus avium ATCC 14025</name>
    <dbReference type="NCBI Taxonomy" id="1140002"/>
    <lineage>
        <taxon>Bacteria</taxon>
        <taxon>Bacillati</taxon>
        <taxon>Bacillota</taxon>
        <taxon>Bacilli</taxon>
        <taxon>Lactobacillales</taxon>
        <taxon>Enterococcaceae</taxon>
        <taxon>Enterococcus</taxon>
    </lineage>
</organism>
<protein>
    <recommendedName>
        <fullName evidence="5">Transposase IS30-like HTH domain-containing protein</fullName>
    </recommendedName>
</protein>
<accession>A0AAV3IYP9</accession>
<dbReference type="RefSeq" id="WP_016180762.1">
    <property type="nucleotide sequence ID" value="NZ_KE136364.1"/>
</dbReference>
<evidence type="ECO:0000313" key="1">
    <source>
        <dbReference type="EMBL" id="EOT42989.1"/>
    </source>
</evidence>
<sequence length="79" mass="9051">MVREALLSMEPKNIEAYQRYRLAKQMRLSGSTLADIAITLKVSIDTVSRGLKQDPDCRFIKVNTGRSRRLAKRQNNLTN</sequence>
<name>A0AAV3IYP9_ENTAV</name>
<dbReference type="Proteomes" id="UP000014107">
    <property type="component" value="Unassembled WGS sequence"/>
</dbReference>
<dbReference type="Proteomes" id="UP000014104">
    <property type="component" value="Unassembled WGS sequence"/>
</dbReference>
<gene>
    <name evidence="2" type="ORF">I570_02339</name>
    <name evidence="1" type="ORF">OMU_02929</name>
</gene>
<dbReference type="EMBL" id="AHYV01000030">
    <property type="protein sequence ID" value="EOT42989.1"/>
    <property type="molecule type" value="Genomic_DNA"/>
</dbReference>